<organism evidence="6 7">
    <name type="scientific">Nonomuraea pusilla</name>
    <dbReference type="NCBI Taxonomy" id="46177"/>
    <lineage>
        <taxon>Bacteria</taxon>
        <taxon>Bacillati</taxon>
        <taxon>Actinomycetota</taxon>
        <taxon>Actinomycetes</taxon>
        <taxon>Streptosporangiales</taxon>
        <taxon>Streptosporangiaceae</taxon>
        <taxon>Nonomuraea</taxon>
    </lineage>
</organism>
<dbReference type="RefSeq" id="WP_091101490.1">
    <property type="nucleotide sequence ID" value="NZ_FOBF01000007.1"/>
</dbReference>
<dbReference type="Pfam" id="PF01565">
    <property type="entry name" value="FAD_binding_4"/>
    <property type="match status" value="1"/>
</dbReference>
<evidence type="ECO:0000256" key="2">
    <source>
        <dbReference type="ARBA" id="ARBA00022827"/>
    </source>
</evidence>
<dbReference type="InterPro" id="IPR016164">
    <property type="entry name" value="FAD-linked_Oxase-like_C"/>
</dbReference>
<dbReference type="Proteomes" id="UP000198953">
    <property type="component" value="Unassembled WGS sequence"/>
</dbReference>
<dbReference type="STRING" id="46177.SAMN05660976_03534"/>
<name>A0A1H7TMK1_9ACTN</name>
<dbReference type="OrthoDB" id="9811557at2"/>
<dbReference type="PANTHER" id="PTHR11748">
    <property type="entry name" value="D-LACTATE DEHYDROGENASE"/>
    <property type="match status" value="1"/>
</dbReference>
<dbReference type="InterPro" id="IPR016171">
    <property type="entry name" value="Vanillyl_alc_oxidase_C-sub2"/>
</dbReference>
<evidence type="ECO:0000256" key="4">
    <source>
        <dbReference type="SAM" id="MobiDB-lite"/>
    </source>
</evidence>
<evidence type="ECO:0000256" key="3">
    <source>
        <dbReference type="ARBA" id="ARBA00023002"/>
    </source>
</evidence>
<dbReference type="GO" id="GO:0071949">
    <property type="term" value="F:FAD binding"/>
    <property type="evidence" value="ECO:0007669"/>
    <property type="project" value="InterPro"/>
</dbReference>
<evidence type="ECO:0000313" key="7">
    <source>
        <dbReference type="Proteomes" id="UP000198953"/>
    </source>
</evidence>
<keyword evidence="3" id="KW-0560">Oxidoreductase</keyword>
<reference evidence="6 7" key="1">
    <citation type="submission" date="2016-10" db="EMBL/GenBank/DDBJ databases">
        <authorList>
            <person name="de Groot N.N."/>
        </authorList>
    </citation>
    <scope>NUCLEOTIDE SEQUENCE [LARGE SCALE GENOMIC DNA]</scope>
    <source>
        <strain evidence="6 7">DSM 43357</strain>
    </source>
</reference>
<keyword evidence="7" id="KW-1185">Reference proteome</keyword>
<dbReference type="SUPFAM" id="SSF56176">
    <property type="entry name" value="FAD-binding/transporter-associated domain-like"/>
    <property type="match status" value="1"/>
</dbReference>
<dbReference type="Gene3D" id="3.40.462.10">
    <property type="entry name" value="FAD-linked oxidases, C-terminal domain"/>
    <property type="match status" value="1"/>
</dbReference>
<keyword evidence="1" id="KW-0285">Flavoprotein</keyword>
<dbReference type="InterPro" id="IPR016166">
    <property type="entry name" value="FAD-bd_PCMH"/>
</dbReference>
<dbReference type="GO" id="GO:0016491">
    <property type="term" value="F:oxidoreductase activity"/>
    <property type="evidence" value="ECO:0007669"/>
    <property type="project" value="UniProtKB-KW"/>
</dbReference>
<dbReference type="SUPFAM" id="SSF55103">
    <property type="entry name" value="FAD-linked oxidases, C-terminal domain"/>
    <property type="match status" value="1"/>
</dbReference>
<dbReference type="AlphaFoldDB" id="A0A1H7TMK1"/>
<keyword evidence="2" id="KW-0274">FAD</keyword>
<feature type="domain" description="FAD-binding PCMH-type" evidence="5">
    <location>
        <begin position="17"/>
        <end position="197"/>
    </location>
</feature>
<dbReference type="InterPro" id="IPR036318">
    <property type="entry name" value="FAD-bd_PCMH-like_sf"/>
</dbReference>
<gene>
    <name evidence="6" type="ORF">SAMN05660976_03534</name>
</gene>
<dbReference type="Gene3D" id="3.30.43.10">
    <property type="entry name" value="Uridine Diphospho-n-acetylenolpyruvylglucosamine Reductase, domain 2"/>
    <property type="match status" value="1"/>
</dbReference>
<dbReference type="InterPro" id="IPR016170">
    <property type="entry name" value="Cytok_DH_C_sf"/>
</dbReference>
<dbReference type="Gene3D" id="3.30.465.10">
    <property type="match status" value="1"/>
</dbReference>
<evidence type="ECO:0000256" key="1">
    <source>
        <dbReference type="ARBA" id="ARBA00022630"/>
    </source>
</evidence>
<dbReference type="InterPro" id="IPR016167">
    <property type="entry name" value="FAD-bd_PCMH_sub1"/>
</dbReference>
<proteinExistence type="predicted"/>
<evidence type="ECO:0000259" key="5">
    <source>
        <dbReference type="PROSITE" id="PS51387"/>
    </source>
</evidence>
<dbReference type="EMBL" id="FOBF01000007">
    <property type="protein sequence ID" value="SEL85077.1"/>
    <property type="molecule type" value="Genomic_DNA"/>
</dbReference>
<dbReference type="Gene3D" id="1.10.45.10">
    <property type="entry name" value="Vanillyl-alcohol Oxidase, Chain A, domain 4"/>
    <property type="match status" value="1"/>
</dbReference>
<dbReference type="InterPro" id="IPR016169">
    <property type="entry name" value="FAD-bd_PCMH_sub2"/>
</dbReference>
<dbReference type="InterPro" id="IPR006094">
    <property type="entry name" value="Oxid_FAD_bind_N"/>
</dbReference>
<evidence type="ECO:0000313" key="6">
    <source>
        <dbReference type="EMBL" id="SEL85077.1"/>
    </source>
</evidence>
<dbReference type="PROSITE" id="PS51387">
    <property type="entry name" value="FAD_PCMH"/>
    <property type="match status" value="1"/>
</dbReference>
<feature type="region of interest" description="Disordered" evidence="4">
    <location>
        <begin position="1"/>
        <end position="25"/>
    </location>
</feature>
<sequence>MQELSRPALRPRDVGAHHPRPVAGVERPRTVDEVRELVRAAAADKRRLYPVSTGRNWGMGSDMPVTEDNVVVDLGGMNRIRSLDLEAGYAVVEPGVTQAQLAEALHGTPWMLNVTASCADTSVLGNALERGDGSIRSRVHDTAGLEAVLADGSVVTTGGLDPSGRYRGRVAGPDLTSAFVQHNLGVVTAMAVALVPRPRRVGLVHARLPRDRAGATLAALAGFLRRGNPADGLFRVRELSLVPRGRGDWTLPAGADPELFTVLGPLLGDPETVDLAAALLRRSLADVEGAHGLRVLDAAEIGPDDPLYTRALMSQGVPTCRGIHAALGVTSCDQIDAGPMGFLVLLPLLPLHGRRTEDVLAAIQSAVDEHGTALMIEWNLVSEHMANGVIQIFFERGAGDAAERAHRTRNDAGFLLRGQGCAIYRSDIDHAAADVWSETSTASLGMLHRIKTALDPDGLLSPGRYGA</sequence>
<protein>
    <submittedName>
        <fullName evidence="6">4-cresol dehydrogenase (Hydroxylating)</fullName>
    </submittedName>
</protein>
<accession>A0A1H7TMK1</accession>